<dbReference type="PIRSF" id="PIRSF001123">
    <property type="entry name" value="PepA_GA"/>
    <property type="match status" value="1"/>
</dbReference>
<dbReference type="SUPFAM" id="SSF101821">
    <property type="entry name" value="Aminopeptidase/glucanase lid domain"/>
    <property type="match status" value="1"/>
</dbReference>
<dbReference type="EMBL" id="CAEZXP010000003">
    <property type="protein sequence ID" value="CAB4699115.1"/>
    <property type="molecule type" value="Genomic_DNA"/>
</dbReference>
<keyword evidence="3" id="KW-0645">Protease</keyword>
<evidence type="ECO:0000256" key="1">
    <source>
        <dbReference type="ARBA" id="ARBA00006272"/>
    </source>
</evidence>
<dbReference type="PANTHER" id="PTHR32481:SF20">
    <property type="entry name" value="AMINOPEPTIDASE YSDC"/>
    <property type="match status" value="1"/>
</dbReference>
<dbReference type="Gene3D" id="3.40.630.10">
    <property type="entry name" value="Zn peptidases"/>
    <property type="match status" value="1"/>
</dbReference>
<keyword evidence="2" id="KW-0031">Aminopeptidase</keyword>
<reference evidence="6" key="1">
    <citation type="submission" date="2020-05" db="EMBL/GenBank/DDBJ databases">
        <authorList>
            <person name="Chiriac C."/>
            <person name="Salcher M."/>
            <person name="Ghai R."/>
            <person name="Kavagutti S V."/>
        </authorList>
    </citation>
    <scope>NUCLEOTIDE SEQUENCE</scope>
</reference>
<evidence type="ECO:0000256" key="5">
    <source>
        <dbReference type="ARBA" id="ARBA00022801"/>
    </source>
</evidence>
<dbReference type="GO" id="GO:0004177">
    <property type="term" value="F:aminopeptidase activity"/>
    <property type="evidence" value="ECO:0007669"/>
    <property type="project" value="UniProtKB-KW"/>
</dbReference>
<keyword evidence="4" id="KW-0479">Metal-binding</keyword>
<dbReference type="AlphaFoldDB" id="A0A6J6PQH0"/>
<gene>
    <name evidence="6" type="ORF">UFOPK2399_01232</name>
</gene>
<dbReference type="InterPro" id="IPR051464">
    <property type="entry name" value="Peptidase_M42_aminopept"/>
</dbReference>
<evidence type="ECO:0000256" key="2">
    <source>
        <dbReference type="ARBA" id="ARBA00022438"/>
    </source>
</evidence>
<name>A0A6J6PQH0_9ZZZZ</name>
<organism evidence="6">
    <name type="scientific">freshwater metagenome</name>
    <dbReference type="NCBI Taxonomy" id="449393"/>
    <lineage>
        <taxon>unclassified sequences</taxon>
        <taxon>metagenomes</taxon>
        <taxon>ecological metagenomes</taxon>
    </lineage>
</organism>
<comment type="similarity">
    <text evidence="1">Belongs to the peptidase M42 family.</text>
</comment>
<dbReference type="SUPFAM" id="SSF53187">
    <property type="entry name" value="Zn-dependent exopeptidases"/>
    <property type="match status" value="1"/>
</dbReference>
<dbReference type="Pfam" id="PF05343">
    <property type="entry name" value="Peptidase_M42"/>
    <property type="match status" value="1"/>
</dbReference>
<dbReference type="InterPro" id="IPR008007">
    <property type="entry name" value="Peptidase_M42"/>
</dbReference>
<dbReference type="GO" id="GO:0046872">
    <property type="term" value="F:metal ion binding"/>
    <property type="evidence" value="ECO:0007669"/>
    <property type="project" value="UniProtKB-KW"/>
</dbReference>
<dbReference type="GO" id="GO:0006508">
    <property type="term" value="P:proteolysis"/>
    <property type="evidence" value="ECO:0007669"/>
    <property type="project" value="UniProtKB-KW"/>
</dbReference>
<dbReference type="Gene3D" id="2.40.30.40">
    <property type="entry name" value="Peptidase M42, domain 2"/>
    <property type="match status" value="1"/>
</dbReference>
<protein>
    <submittedName>
        <fullName evidence="6">Unannotated protein</fullName>
    </submittedName>
</protein>
<evidence type="ECO:0000256" key="4">
    <source>
        <dbReference type="ARBA" id="ARBA00022723"/>
    </source>
</evidence>
<accession>A0A6J6PQH0</accession>
<evidence type="ECO:0000256" key="3">
    <source>
        <dbReference type="ARBA" id="ARBA00022670"/>
    </source>
</evidence>
<proteinExistence type="inferred from homology"/>
<sequence>MAIPPLLADLLAASGPSGHEEPAASVWRDAASAFAEVTRDPVGNSYAHVGPGDRPTLALVGHIDEIGIAVTHIEESGLLAYTVVGGFTPEALFAQRVTIAGRNGPVRGVVGRRMLSPNERRDRPRLDHADLHIDIGAASRDEAAALVRPGDAGVWDGPLLELPNGRISSKALDNRLGAYIALEAARRIGEAGGAWQPVAVAAVAEEVGYFGSRTAAYSLNPGAAIAIDVTYTTDGPGGDPRRVGKVELGSGVAISRGPMLNARVFDLLVEAAEAETIPHSFEIYTSDTMTDADAVNVSRAGIPTGLLSIPLRYMHSPVELASLEDIESVIRLVTAFGTRLAADESFLR</sequence>
<dbReference type="InterPro" id="IPR023367">
    <property type="entry name" value="Peptidase_M42_dom2"/>
</dbReference>
<dbReference type="PANTHER" id="PTHR32481">
    <property type="entry name" value="AMINOPEPTIDASE"/>
    <property type="match status" value="1"/>
</dbReference>
<keyword evidence="5" id="KW-0378">Hydrolase</keyword>
<evidence type="ECO:0000313" key="6">
    <source>
        <dbReference type="EMBL" id="CAB4699115.1"/>
    </source>
</evidence>